<proteinExistence type="predicted"/>
<dbReference type="Proteomes" id="UP001057580">
    <property type="component" value="Chromosome"/>
</dbReference>
<gene>
    <name evidence="1" type="ORF">N0B31_17850</name>
</gene>
<evidence type="ECO:0000313" key="2">
    <source>
        <dbReference type="Proteomes" id="UP001057580"/>
    </source>
</evidence>
<dbReference type="KEGG" id="ssai:N0B31_17850"/>
<reference evidence="1" key="1">
    <citation type="submission" date="2022-09" db="EMBL/GenBank/DDBJ databases">
        <title>Diverse halophilic archaea isolated from saline environments.</title>
        <authorList>
            <person name="Cui H.-L."/>
        </authorList>
    </citation>
    <scope>NUCLEOTIDE SEQUENCE</scope>
    <source>
        <strain evidence="1">ZS-35-S2</strain>
    </source>
</reference>
<dbReference type="AlphaFoldDB" id="A0A9E7R1F7"/>
<keyword evidence="2" id="KW-1185">Reference proteome</keyword>
<dbReference type="GeneID" id="74944326"/>
<accession>A0A9E7R1F7</accession>
<evidence type="ECO:0000313" key="1">
    <source>
        <dbReference type="EMBL" id="UWM53975.1"/>
    </source>
</evidence>
<dbReference type="EMBL" id="CP104003">
    <property type="protein sequence ID" value="UWM53975.1"/>
    <property type="molecule type" value="Genomic_DNA"/>
</dbReference>
<organism evidence="1 2">
    <name type="scientific">Salinirubellus salinus</name>
    <dbReference type="NCBI Taxonomy" id="1364945"/>
    <lineage>
        <taxon>Archaea</taxon>
        <taxon>Methanobacteriati</taxon>
        <taxon>Methanobacteriota</taxon>
        <taxon>Stenosarchaea group</taxon>
        <taxon>Halobacteria</taxon>
        <taxon>Halobacteriales</taxon>
        <taxon>Natronomonadaceae</taxon>
        <taxon>Salinirubellus</taxon>
    </lineage>
</organism>
<protein>
    <submittedName>
        <fullName evidence="1">Uncharacterized protein</fullName>
    </submittedName>
</protein>
<sequence>MGVYKCVLSVPETDRFDQLAEAYTDRDVWAEFVAAQSNAFDSKHYHQTFEKAERTWKAHTASEGRHHALAAPRHIESYCRALAETRKLNTVYSQYWVRLEEFYSWLQWHTDHPHTYQPVLMPAANHQTASEIWAVKMGRWEKTDE</sequence>
<dbReference type="RefSeq" id="WP_260592969.1">
    <property type="nucleotide sequence ID" value="NZ_CP104003.1"/>
</dbReference>
<name>A0A9E7R1F7_9EURY</name>